<dbReference type="EMBL" id="CP023777">
    <property type="protein sequence ID" value="ATL47934.1"/>
    <property type="molecule type" value="Genomic_DNA"/>
</dbReference>
<reference evidence="2 3" key="1">
    <citation type="submission" date="2017-10" db="EMBL/GenBank/DDBJ databases">
        <title>Paenichitinophaga pekingensis gen. nov., sp. nov., isolated from activated sludge.</title>
        <authorList>
            <person name="Jin D."/>
            <person name="Kong X."/>
            <person name="Deng Y."/>
            <person name="Bai Z."/>
        </authorList>
    </citation>
    <scope>NUCLEOTIDE SEQUENCE [LARGE SCALE GENOMIC DNA]</scope>
    <source>
        <strain evidence="2 3">13</strain>
    </source>
</reference>
<evidence type="ECO:0000256" key="1">
    <source>
        <dbReference type="SAM" id="Coils"/>
    </source>
</evidence>
<name>A0A291QVP5_9BACT</name>
<dbReference type="Proteomes" id="UP000220133">
    <property type="component" value="Chromosome"/>
</dbReference>
<dbReference type="PANTHER" id="PTHR37841">
    <property type="entry name" value="GLR2918 PROTEIN"/>
    <property type="match status" value="1"/>
</dbReference>
<dbReference type="AlphaFoldDB" id="A0A291QVP5"/>
<dbReference type="OrthoDB" id="5464673at2"/>
<dbReference type="PANTHER" id="PTHR37841:SF1">
    <property type="entry name" value="DUF3298 DOMAIN-CONTAINING PROTEIN"/>
    <property type="match status" value="1"/>
</dbReference>
<gene>
    <name evidence="2" type="ORF">COR50_12570</name>
</gene>
<evidence type="ECO:0000313" key="2">
    <source>
        <dbReference type="EMBL" id="ATL47934.1"/>
    </source>
</evidence>
<dbReference type="RefSeq" id="WP_098194311.1">
    <property type="nucleotide sequence ID" value="NZ_CP023777.1"/>
</dbReference>
<accession>A0A291QVP5</accession>
<dbReference type="Pfam" id="PF14903">
    <property type="entry name" value="WG_beta_rep"/>
    <property type="match status" value="9"/>
</dbReference>
<organism evidence="2 3">
    <name type="scientific">Chitinophaga caeni</name>
    <dbReference type="NCBI Taxonomy" id="2029983"/>
    <lineage>
        <taxon>Bacteria</taxon>
        <taxon>Pseudomonadati</taxon>
        <taxon>Bacteroidota</taxon>
        <taxon>Chitinophagia</taxon>
        <taxon>Chitinophagales</taxon>
        <taxon>Chitinophagaceae</taxon>
        <taxon>Chitinophaga</taxon>
    </lineage>
</organism>
<proteinExistence type="predicted"/>
<feature type="coiled-coil region" evidence="1">
    <location>
        <begin position="117"/>
        <end position="159"/>
    </location>
</feature>
<sequence length="795" mass="89824">MEIRQILLVLIFSALGLPLFAQSKQEKAKAYFFEALDAFEKQEYKSCIENCDKAETLLGEKKAKIESLRIRSNFNLGNYRETQRLLNIFTTLNADDGLKEEVYPIVVRMEEKMQEIKAKEEADRLAAIKAREEAERKAKEEAVRLKREAAIAAEKARQQAIADSIAAIKKAKDDAIDRAKVYSAHQFGVYWVKHEGKYALFNESQQQLTPFKYTSVYQGKDLSLFKDGLATVKYYDKIGMIDPKGEEVVPVDYDAIEPYSHDWFLAKKNGKYGLITKDGNIKVPFQYDFIYPVNNNRIPVGNHNVIGLLNTDGAIIVPVKYQAIAAFGDDNVRLAEVVYNNKHGMIDINGKVVIPIRYDDIVSAPSGGYQTKYVREGNVIVVKSAGKRGLVTVEGKEIIPPQYDGINLKDGMIEIKDGQFNGLMSKDGQLVLPAKFKSIHKQGSIYKVYDGKYFGMYDLTGKELIPVKYEIIYPNAYQENIYIVKDANNHYGAYSKQGQLLIPANYDEIVESSQPLIKVGKNGLYGYYDMNGKMLIPAKYAEIDFILYKDGSFGSDNIAKYKRNGKYGVVDQNGHEILPAEYENIGHEILDISGGAVVVQQNRKLGMVSLQGKIVLPIEYTRISPVKNNGAWIFKDNKFGLIDAHATSILPLAYTAIEKLTGDANWYAVGKGKYTGVWSTREQQFVIPIKYDKIEINRSFIKNSVIVNLYNGDKIGLYDLKREVQIVEPKYDYIGPRDEYLMKHVLVKKNGKIGFMNLDGQEIISVKYDKVEKLGQQKKAVMVYKGNKGKKVVIP</sequence>
<keyword evidence="1" id="KW-0175">Coiled coil</keyword>
<evidence type="ECO:0000313" key="3">
    <source>
        <dbReference type="Proteomes" id="UP000220133"/>
    </source>
</evidence>
<dbReference type="KEGG" id="cbae:COR50_12570"/>
<evidence type="ECO:0008006" key="4">
    <source>
        <dbReference type="Google" id="ProtNLM"/>
    </source>
</evidence>
<protein>
    <recommendedName>
        <fullName evidence="4">WG repeat-containing protein</fullName>
    </recommendedName>
</protein>
<dbReference type="InterPro" id="IPR032774">
    <property type="entry name" value="WG_beta_rep"/>
</dbReference>
<keyword evidence="3" id="KW-1185">Reference proteome</keyword>